<dbReference type="HOGENOM" id="CLU_083873_6_4_6"/>
<dbReference type="STRING" id="595494.Tola_1123"/>
<accession>C4LDF3</accession>
<dbReference type="InterPro" id="IPR007267">
    <property type="entry name" value="GtrA_DPMS_TM"/>
</dbReference>
<keyword evidence="3 6" id="KW-0812">Transmembrane</keyword>
<feature type="domain" description="GtrA/DPMS transmembrane" evidence="7">
    <location>
        <begin position="12"/>
        <end position="122"/>
    </location>
</feature>
<keyword evidence="4 6" id="KW-1133">Transmembrane helix</keyword>
<name>C4LDF3_TOLAT</name>
<evidence type="ECO:0000256" key="3">
    <source>
        <dbReference type="ARBA" id="ARBA00022692"/>
    </source>
</evidence>
<comment type="subcellular location">
    <subcellularLocation>
        <location evidence="1">Membrane</location>
        <topology evidence="1">Multi-pass membrane protein</topology>
    </subcellularLocation>
</comment>
<evidence type="ECO:0000313" key="8">
    <source>
        <dbReference type="EMBL" id="ACQ92749.1"/>
    </source>
</evidence>
<dbReference type="GO" id="GO:0000271">
    <property type="term" value="P:polysaccharide biosynthetic process"/>
    <property type="evidence" value="ECO:0007669"/>
    <property type="project" value="InterPro"/>
</dbReference>
<feature type="transmembrane region" description="Helical" evidence="6">
    <location>
        <begin position="102"/>
        <end position="121"/>
    </location>
</feature>
<evidence type="ECO:0000256" key="1">
    <source>
        <dbReference type="ARBA" id="ARBA00004141"/>
    </source>
</evidence>
<dbReference type="AlphaFoldDB" id="C4LDF3"/>
<keyword evidence="5 6" id="KW-0472">Membrane</keyword>
<evidence type="ECO:0000259" key="7">
    <source>
        <dbReference type="Pfam" id="PF04138"/>
    </source>
</evidence>
<evidence type="ECO:0000256" key="5">
    <source>
        <dbReference type="ARBA" id="ARBA00023136"/>
    </source>
</evidence>
<reference evidence="8 9" key="2">
    <citation type="journal article" date="2011" name="Stand. Genomic Sci.">
        <title>Complete genome sequence of Tolumonas auensis type strain (TA 4).</title>
        <authorList>
            <person name="Chertkov O."/>
            <person name="Copeland A."/>
            <person name="Lucas S."/>
            <person name="Lapidus A."/>
            <person name="Berry K.W."/>
            <person name="Detter J.C."/>
            <person name="Del Rio T.G."/>
            <person name="Hammon N."/>
            <person name="Dalin E."/>
            <person name="Tice H."/>
            <person name="Pitluck S."/>
            <person name="Richardson P."/>
            <person name="Bruce D."/>
            <person name="Goodwin L."/>
            <person name="Han C."/>
            <person name="Tapia R."/>
            <person name="Saunders E."/>
            <person name="Schmutz J."/>
            <person name="Brettin T."/>
            <person name="Larimer F."/>
            <person name="Land M."/>
            <person name="Hauser L."/>
            <person name="Spring S."/>
            <person name="Rohde M."/>
            <person name="Kyrpides N.C."/>
            <person name="Ivanova N."/>
            <person name="Goker M."/>
            <person name="Beller H.R."/>
            <person name="Klenk H.P."/>
            <person name="Woyke T."/>
        </authorList>
    </citation>
    <scope>NUCLEOTIDE SEQUENCE [LARGE SCALE GENOMIC DNA]</scope>
    <source>
        <strain evidence="9">DSM 9187 / TA4</strain>
    </source>
</reference>
<dbReference type="InterPro" id="IPR051401">
    <property type="entry name" value="GtrA_CellWall_Glycosyl"/>
</dbReference>
<evidence type="ECO:0000256" key="6">
    <source>
        <dbReference type="SAM" id="Phobius"/>
    </source>
</evidence>
<dbReference type="PANTHER" id="PTHR38459:SF1">
    <property type="entry name" value="PROPHAGE BACTOPRENOL-LINKED GLUCOSE TRANSLOCASE HOMOLOG"/>
    <property type="match status" value="1"/>
</dbReference>
<gene>
    <name evidence="8" type="ordered locus">Tola_1123</name>
</gene>
<feature type="transmembrane region" description="Helical" evidence="6">
    <location>
        <begin position="41"/>
        <end position="62"/>
    </location>
</feature>
<sequence length="123" mass="13759">MIAKAEFWRLFRFGLVGGGATIVDLGIATLCLHLWPEISEYLVTSIGFFVAFWFSFFGHRYVTFQKHGKVSKFLLVALSSLGVRYVLLTGLLWIGLSGLLPIVIATLAVTILTYVLSRIWVFA</sequence>
<dbReference type="Proteomes" id="UP000009073">
    <property type="component" value="Chromosome"/>
</dbReference>
<dbReference type="RefSeq" id="WP_012729348.1">
    <property type="nucleotide sequence ID" value="NC_012691.1"/>
</dbReference>
<dbReference type="EMBL" id="CP001616">
    <property type="protein sequence ID" value="ACQ92749.1"/>
    <property type="molecule type" value="Genomic_DNA"/>
</dbReference>
<feature type="transmembrane region" description="Helical" evidence="6">
    <location>
        <begin position="12"/>
        <end position="35"/>
    </location>
</feature>
<organism evidence="8 9">
    <name type="scientific">Tolumonas auensis (strain DSM 9187 / NBRC 110442 / TA 4)</name>
    <dbReference type="NCBI Taxonomy" id="595494"/>
    <lineage>
        <taxon>Bacteria</taxon>
        <taxon>Pseudomonadati</taxon>
        <taxon>Pseudomonadota</taxon>
        <taxon>Gammaproteobacteria</taxon>
        <taxon>Aeromonadales</taxon>
        <taxon>Aeromonadaceae</taxon>
        <taxon>Tolumonas</taxon>
    </lineage>
</organism>
<evidence type="ECO:0000256" key="2">
    <source>
        <dbReference type="ARBA" id="ARBA00009399"/>
    </source>
</evidence>
<dbReference type="PANTHER" id="PTHR38459">
    <property type="entry name" value="PROPHAGE BACTOPRENOL-LINKED GLUCOSE TRANSLOCASE HOMOLOG"/>
    <property type="match status" value="1"/>
</dbReference>
<dbReference type="Pfam" id="PF04138">
    <property type="entry name" value="GtrA_DPMS_TM"/>
    <property type="match status" value="1"/>
</dbReference>
<reference evidence="9" key="1">
    <citation type="submission" date="2009-05" db="EMBL/GenBank/DDBJ databases">
        <title>Complete sequence of Tolumonas auensis DSM 9187.</title>
        <authorList>
            <consortium name="US DOE Joint Genome Institute"/>
            <person name="Lucas S."/>
            <person name="Copeland A."/>
            <person name="Lapidus A."/>
            <person name="Glavina del Rio T."/>
            <person name="Tice H."/>
            <person name="Bruce D."/>
            <person name="Goodwin L."/>
            <person name="Pitluck S."/>
            <person name="Chertkov O."/>
            <person name="Brettin T."/>
            <person name="Detter J.C."/>
            <person name="Han C."/>
            <person name="Larimer F."/>
            <person name="Land M."/>
            <person name="Hauser L."/>
            <person name="Kyrpides N."/>
            <person name="Mikhailova N."/>
            <person name="Spring S."/>
            <person name="Beller H."/>
        </authorList>
    </citation>
    <scope>NUCLEOTIDE SEQUENCE [LARGE SCALE GENOMIC DNA]</scope>
    <source>
        <strain evidence="9">DSM 9187 / TA4</strain>
    </source>
</reference>
<keyword evidence="9" id="KW-1185">Reference proteome</keyword>
<dbReference type="OrthoDB" id="8562382at2"/>
<evidence type="ECO:0000256" key="4">
    <source>
        <dbReference type="ARBA" id="ARBA00022989"/>
    </source>
</evidence>
<dbReference type="GO" id="GO:0005886">
    <property type="term" value="C:plasma membrane"/>
    <property type="evidence" value="ECO:0007669"/>
    <property type="project" value="TreeGrafter"/>
</dbReference>
<comment type="similarity">
    <text evidence="2">Belongs to the GtrA family.</text>
</comment>
<protein>
    <submittedName>
        <fullName evidence="8">GtrA family protein</fullName>
    </submittedName>
</protein>
<proteinExistence type="inferred from homology"/>
<dbReference type="eggNOG" id="COG2246">
    <property type="taxonomic scope" value="Bacteria"/>
</dbReference>
<evidence type="ECO:0000313" key="9">
    <source>
        <dbReference type="Proteomes" id="UP000009073"/>
    </source>
</evidence>
<dbReference type="KEGG" id="tau:Tola_1123"/>
<feature type="transmembrane region" description="Helical" evidence="6">
    <location>
        <begin position="74"/>
        <end position="96"/>
    </location>
</feature>